<evidence type="ECO:0000313" key="1">
    <source>
        <dbReference type="EMBL" id="PSN59703.1"/>
    </source>
</evidence>
<accession>A0A2T2N2P0</accession>
<protein>
    <submittedName>
        <fullName evidence="1">Uncharacterized protein</fullName>
    </submittedName>
</protein>
<dbReference type="AlphaFoldDB" id="A0A2T2N2P0"/>
<dbReference type="Proteomes" id="UP000240883">
    <property type="component" value="Unassembled WGS sequence"/>
</dbReference>
<proteinExistence type="predicted"/>
<dbReference type="EMBL" id="KZ678153">
    <property type="protein sequence ID" value="PSN59703.1"/>
    <property type="molecule type" value="Genomic_DNA"/>
</dbReference>
<evidence type="ECO:0000313" key="2">
    <source>
        <dbReference type="Proteomes" id="UP000240883"/>
    </source>
</evidence>
<reference evidence="1 2" key="1">
    <citation type="journal article" date="2018" name="Front. Microbiol.">
        <title>Genome-Wide Analysis of Corynespora cassiicola Leaf Fall Disease Putative Effectors.</title>
        <authorList>
            <person name="Lopez D."/>
            <person name="Ribeiro S."/>
            <person name="Label P."/>
            <person name="Fumanal B."/>
            <person name="Venisse J.S."/>
            <person name="Kohler A."/>
            <person name="de Oliveira R.R."/>
            <person name="Labutti K."/>
            <person name="Lipzen A."/>
            <person name="Lail K."/>
            <person name="Bauer D."/>
            <person name="Ohm R.A."/>
            <person name="Barry K.W."/>
            <person name="Spatafora J."/>
            <person name="Grigoriev I.V."/>
            <person name="Martin F.M."/>
            <person name="Pujade-Renaud V."/>
        </authorList>
    </citation>
    <scope>NUCLEOTIDE SEQUENCE [LARGE SCALE GENOMIC DNA]</scope>
    <source>
        <strain evidence="1 2">Philippines</strain>
    </source>
</reference>
<sequence>MEFALSTRNIPISLNNIFRPPHCTSLAYSEYLITHGPGRDRRLRLSYNPGPELDMGFWFASFPFFFSITEDEYLPCPRWRVQRLWVLFSLFHHTFAILHGSGRYRMLFMFCATPLSIVL</sequence>
<organism evidence="1 2">
    <name type="scientific">Corynespora cassiicola Philippines</name>
    <dbReference type="NCBI Taxonomy" id="1448308"/>
    <lineage>
        <taxon>Eukaryota</taxon>
        <taxon>Fungi</taxon>
        <taxon>Dikarya</taxon>
        <taxon>Ascomycota</taxon>
        <taxon>Pezizomycotina</taxon>
        <taxon>Dothideomycetes</taxon>
        <taxon>Pleosporomycetidae</taxon>
        <taxon>Pleosporales</taxon>
        <taxon>Corynesporascaceae</taxon>
        <taxon>Corynespora</taxon>
    </lineage>
</organism>
<keyword evidence="2" id="KW-1185">Reference proteome</keyword>
<name>A0A2T2N2P0_CORCC</name>
<gene>
    <name evidence="1" type="ORF">BS50DRAFT_222797</name>
</gene>